<dbReference type="InterPro" id="IPR011530">
    <property type="entry name" value="rRNA_adenine_dimethylase"/>
</dbReference>
<feature type="domain" description="Ribosomal RNA adenine methylase transferase N-terminal" evidence="12">
    <location>
        <begin position="57"/>
        <end position="226"/>
    </location>
</feature>
<feature type="binding site" evidence="9">
    <location>
        <position position="98"/>
    </location>
    <ligand>
        <name>S-adenosyl-L-methionine</name>
        <dbReference type="ChEBI" id="CHEBI:59789"/>
    </ligand>
</feature>
<dbReference type="OrthoDB" id="74991at2759"/>
<dbReference type="InterPro" id="IPR029063">
    <property type="entry name" value="SAM-dependent_MTases_sf"/>
</dbReference>
<dbReference type="NCBIfam" id="TIGR00755">
    <property type="entry name" value="ksgA"/>
    <property type="match status" value="1"/>
</dbReference>
<dbReference type="PROSITE" id="PS51689">
    <property type="entry name" value="SAM_RNA_A_N6_MT"/>
    <property type="match status" value="1"/>
</dbReference>
<evidence type="ECO:0000256" key="7">
    <source>
        <dbReference type="ARBA" id="ARBA00049478"/>
    </source>
</evidence>
<feature type="binding site" evidence="9">
    <location>
        <position position="50"/>
    </location>
    <ligand>
        <name>S-adenosyl-L-methionine</name>
        <dbReference type="ChEBI" id="CHEBI:59789"/>
    </ligand>
</feature>
<evidence type="ECO:0000256" key="5">
    <source>
        <dbReference type="ARBA" id="ARBA00022691"/>
    </source>
</evidence>
<feature type="binding site" evidence="9">
    <location>
        <position position="77"/>
    </location>
    <ligand>
        <name>S-adenosyl-L-methionine</name>
        <dbReference type="ChEBI" id="CHEBI:59789"/>
    </ligand>
</feature>
<keyword evidence="4 9" id="KW-0808">Transferase</keyword>
<reference evidence="13" key="1">
    <citation type="journal article" date="2021" name="Nat. Commun.">
        <title>Genetic determinants of endophytism in the Arabidopsis root mycobiome.</title>
        <authorList>
            <person name="Mesny F."/>
            <person name="Miyauchi S."/>
            <person name="Thiergart T."/>
            <person name="Pickel B."/>
            <person name="Atanasova L."/>
            <person name="Karlsson M."/>
            <person name="Huettel B."/>
            <person name="Barry K.W."/>
            <person name="Haridas S."/>
            <person name="Chen C."/>
            <person name="Bauer D."/>
            <person name="Andreopoulos W."/>
            <person name="Pangilinan J."/>
            <person name="LaButti K."/>
            <person name="Riley R."/>
            <person name="Lipzen A."/>
            <person name="Clum A."/>
            <person name="Drula E."/>
            <person name="Henrissat B."/>
            <person name="Kohler A."/>
            <person name="Grigoriev I.V."/>
            <person name="Martin F.M."/>
            <person name="Hacquard S."/>
        </authorList>
    </citation>
    <scope>NUCLEOTIDE SEQUENCE</scope>
    <source>
        <strain evidence="13">MPI-CAGE-CH-0235</strain>
    </source>
</reference>
<accession>A0A8K0SY67</accession>
<feature type="region of interest" description="Disordered" evidence="11">
    <location>
        <begin position="1"/>
        <end position="35"/>
    </location>
</feature>
<sequence length="389" mass="43246">MAKTKHAKRSSASSTPYERPSGGSNNSNSKSGGGAVKNNVFKFNTNVGQHILKNPGVSDAIVEKAYLKPTDTVLEVGPGTGNLTIRILATAKKCICVELDPRMAAEVTKRVQGTPEQKKLEVLLGDVIKTDLPAFDVCISNTPYQISSPLVFKLLAMPNPPRVSVLMFQREFALRLTARPGEALYCRLSVNAQFWAKITHIMKVGKNNFRPPPQVESSVVRIEPKTGRDRPNVSWDEWDGLLRVCFVRKNKTLRASWLGTKEVLHMVERNYRTWCAMNGVAVDDSLADDNDNDDGDDDMDGADAAEEWGGMDVDDEEQDTPDFFKEASAAAPKTKSKRKKTKVAELVREKIRKVLEDVTELADKRAGKCDENDFLRLLFAFNEEGIHFS</sequence>
<evidence type="ECO:0000256" key="11">
    <source>
        <dbReference type="SAM" id="MobiDB-lite"/>
    </source>
</evidence>
<dbReference type="InterPro" id="IPR001737">
    <property type="entry name" value="KsgA/Erm"/>
</dbReference>
<dbReference type="Proteomes" id="UP000813444">
    <property type="component" value="Unassembled WGS sequence"/>
</dbReference>
<evidence type="ECO:0000313" key="14">
    <source>
        <dbReference type="Proteomes" id="UP000813444"/>
    </source>
</evidence>
<feature type="compositionally biased region" description="Low complexity" evidence="11">
    <location>
        <begin position="21"/>
        <end position="35"/>
    </location>
</feature>
<dbReference type="SUPFAM" id="SSF53335">
    <property type="entry name" value="S-adenosyl-L-methionine-dependent methyltransferases"/>
    <property type="match status" value="1"/>
</dbReference>
<dbReference type="SMART" id="SM00650">
    <property type="entry name" value="rADc"/>
    <property type="match status" value="1"/>
</dbReference>
<dbReference type="PANTHER" id="PTHR11727:SF7">
    <property type="entry name" value="DIMETHYLADENOSINE TRANSFERASE-RELATED"/>
    <property type="match status" value="1"/>
</dbReference>
<keyword evidence="3 9" id="KW-0489">Methyltransferase</keyword>
<comment type="function">
    <text evidence="1">Specifically dimethylates two adjacent adenosines in the loop of a conserved hairpin near the 3'-end of 18S rRNA in the 40S particle.</text>
</comment>
<evidence type="ECO:0000256" key="8">
    <source>
        <dbReference type="ARBA" id="ARBA00061109"/>
    </source>
</evidence>
<organism evidence="13 14">
    <name type="scientific">Stachybotrys elegans</name>
    <dbReference type="NCBI Taxonomy" id="80388"/>
    <lineage>
        <taxon>Eukaryota</taxon>
        <taxon>Fungi</taxon>
        <taxon>Dikarya</taxon>
        <taxon>Ascomycota</taxon>
        <taxon>Pezizomycotina</taxon>
        <taxon>Sordariomycetes</taxon>
        <taxon>Hypocreomycetidae</taxon>
        <taxon>Hypocreales</taxon>
        <taxon>Stachybotryaceae</taxon>
        <taxon>Stachybotrys</taxon>
    </lineage>
</organism>
<evidence type="ECO:0000256" key="2">
    <source>
        <dbReference type="ARBA" id="ARBA00022552"/>
    </source>
</evidence>
<evidence type="ECO:0000256" key="3">
    <source>
        <dbReference type="ARBA" id="ARBA00022603"/>
    </source>
</evidence>
<feature type="binding site" evidence="9">
    <location>
        <position position="126"/>
    </location>
    <ligand>
        <name>S-adenosyl-L-methionine</name>
        <dbReference type="ChEBI" id="CHEBI:59789"/>
    </ligand>
</feature>
<dbReference type="Pfam" id="PF00398">
    <property type="entry name" value="RrnaAD"/>
    <property type="match status" value="1"/>
</dbReference>
<dbReference type="Gene3D" id="1.10.8.480">
    <property type="match status" value="1"/>
</dbReference>
<feature type="region of interest" description="Disordered" evidence="11">
    <location>
        <begin position="286"/>
        <end position="305"/>
    </location>
</feature>
<evidence type="ECO:0000256" key="6">
    <source>
        <dbReference type="ARBA" id="ARBA00022884"/>
    </source>
</evidence>
<feature type="binding site" evidence="9">
    <location>
        <position position="52"/>
    </location>
    <ligand>
        <name>S-adenosyl-L-methionine</name>
        <dbReference type="ChEBI" id="CHEBI:59789"/>
    </ligand>
</feature>
<name>A0A8K0SY67_9HYPO</name>
<keyword evidence="2 10" id="KW-0698">rRNA processing</keyword>
<gene>
    <name evidence="13" type="ORF">B0I35DRAFT_474642</name>
</gene>
<keyword evidence="5 9" id="KW-0949">S-adenosyl-L-methionine</keyword>
<feature type="binding site" evidence="9">
    <location>
        <position position="141"/>
    </location>
    <ligand>
        <name>S-adenosyl-L-methionine</name>
        <dbReference type="ChEBI" id="CHEBI:59789"/>
    </ligand>
</feature>
<proteinExistence type="inferred from homology"/>
<keyword evidence="6 9" id="KW-0694">RNA-binding</keyword>
<comment type="caution">
    <text evidence="13">The sequence shown here is derived from an EMBL/GenBank/DDBJ whole genome shotgun (WGS) entry which is preliminary data.</text>
</comment>
<comment type="similarity">
    <text evidence="8 9 10">Belongs to the class I-like SAM-binding methyltransferase superfamily. rRNA adenine N(6)-methyltransferase family.</text>
</comment>
<keyword evidence="14" id="KW-1185">Reference proteome</keyword>
<dbReference type="Gene3D" id="3.40.50.150">
    <property type="entry name" value="Vaccinia Virus protein VP39"/>
    <property type="match status" value="1"/>
</dbReference>
<dbReference type="InterPro" id="IPR020598">
    <property type="entry name" value="rRNA_Ade_methylase_Trfase_N"/>
</dbReference>
<dbReference type="EMBL" id="JAGPNK010000002">
    <property type="protein sequence ID" value="KAH7325916.1"/>
    <property type="molecule type" value="Genomic_DNA"/>
</dbReference>
<comment type="catalytic activity">
    <reaction evidence="7">
        <text>adenosine(1779)/adenosine(1780) in 18S rRNA + 4 S-adenosyl-L-methionine = N(6)-dimethyladenosine(1779)/N(6)-dimethyladenosine(1780) in 18S rRNA + 4 S-adenosyl-L-homocysteine + 4 H(+)</text>
        <dbReference type="Rhea" id="RHEA:42780"/>
        <dbReference type="Rhea" id="RHEA-COMP:10234"/>
        <dbReference type="Rhea" id="RHEA-COMP:10236"/>
        <dbReference type="ChEBI" id="CHEBI:15378"/>
        <dbReference type="ChEBI" id="CHEBI:57856"/>
        <dbReference type="ChEBI" id="CHEBI:59789"/>
        <dbReference type="ChEBI" id="CHEBI:74411"/>
        <dbReference type="ChEBI" id="CHEBI:74493"/>
        <dbReference type="EC" id="2.1.1.183"/>
    </reaction>
</comment>
<dbReference type="GO" id="GO:0052909">
    <property type="term" value="F:18S rRNA (adenine(1779)-N(6)/adenine(1780)-N(6))-dimethyltransferase activity"/>
    <property type="evidence" value="ECO:0007669"/>
    <property type="project" value="UniProtKB-EC"/>
</dbReference>
<evidence type="ECO:0000259" key="12">
    <source>
        <dbReference type="SMART" id="SM00650"/>
    </source>
</evidence>
<evidence type="ECO:0000256" key="9">
    <source>
        <dbReference type="PROSITE-ProRule" id="PRU01026"/>
    </source>
</evidence>
<dbReference type="FunFam" id="3.40.50.150:FF:000007">
    <property type="entry name" value="rRNA adenine N(6)-methyltransferase"/>
    <property type="match status" value="1"/>
</dbReference>
<dbReference type="GO" id="GO:0003723">
    <property type="term" value="F:RNA binding"/>
    <property type="evidence" value="ECO:0007669"/>
    <property type="project" value="UniProtKB-UniRule"/>
</dbReference>
<dbReference type="EC" id="2.1.1.-" evidence="10"/>
<dbReference type="GO" id="GO:0005730">
    <property type="term" value="C:nucleolus"/>
    <property type="evidence" value="ECO:0007669"/>
    <property type="project" value="TreeGrafter"/>
</dbReference>
<evidence type="ECO:0000256" key="10">
    <source>
        <dbReference type="RuleBase" id="RU362106"/>
    </source>
</evidence>
<protein>
    <recommendedName>
        <fullName evidence="10">rRNA adenine N(6)-methyltransferase</fullName>
        <ecNumber evidence="10">2.1.1.-</ecNumber>
    </recommendedName>
</protein>
<dbReference type="CDD" id="cd02440">
    <property type="entry name" value="AdoMet_MTases"/>
    <property type="match status" value="1"/>
</dbReference>
<dbReference type="PANTHER" id="PTHR11727">
    <property type="entry name" value="DIMETHYLADENOSINE TRANSFERASE"/>
    <property type="match status" value="1"/>
</dbReference>
<evidence type="ECO:0000256" key="1">
    <source>
        <dbReference type="ARBA" id="ARBA00002977"/>
    </source>
</evidence>
<evidence type="ECO:0000256" key="4">
    <source>
        <dbReference type="ARBA" id="ARBA00022679"/>
    </source>
</evidence>
<dbReference type="AlphaFoldDB" id="A0A8K0SY67"/>
<evidence type="ECO:0000313" key="13">
    <source>
        <dbReference type="EMBL" id="KAH7325916.1"/>
    </source>
</evidence>